<feature type="region of interest" description="Disordered" evidence="1">
    <location>
        <begin position="1"/>
        <end position="115"/>
    </location>
</feature>
<accession>A0A8K0CCE5</accession>
<sequence>MSDQGTKNPSPTTSPFQKEPPRPTINLFWEMDQTLHSRSAHSKPNQPEPPPPTMPHRNQFQLHPEPLRRPSRIQSNAIWTQESCRNVPEAHDAGGSKRRPPVTPGASPPGFRASPSSVIYENAVSVLTMGNGLPAMGSTKLADCRLQTMGGLHRTVQPGTQEDDQPADGKPEAKYLGQTPARHTLQL</sequence>
<dbReference type="Proteomes" id="UP000801492">
    <property type="component" value="Unassembled WGS sequence"/>
</dbReference>
<evidence type="ECO:0000256" key="1">
    <source>
        <dbReference type="SAM" id="MobiDB-lite"/>
    </source>
</evidence>
<gene>
    <name evidence="2" type="ORF">ILUMI_24519</name>
</gene>
<feature type="compositionally biased region" description="Polar residues" evidence="1">
    <location>
        <begin position="72"/>
        <end position="84"/>
    </location>
</feature>
<reference evidence="2" key="1">
    <citation type="submission" date="2019-08" db="EMBL/GenBank/DDBJ databases">
        <title>The genome of the North American firefly Photinus pyralis.</title>
        <authorList>
            <consortium name="Photinus pyralis genome working group"/>
            <person name="Fallon T.R."/>
            <person name="Sander Lower S.E."/>
            <person name="Weng J.-K."/>
        </authorList>
    </citation>
    <scope>NUCLEOTIDE SEQUENCE</scope>
    <source>
        <strain evidence="2">TRF0915ILg1</strain>
        <tissue evidence="2">Whole body</tissue>
    </source>
</reference>
<feature type="region of interest" description="Disordered" evidence="1">
    <location>
        <begin position="152"/>
        <end position="187"/>
    </location>
</feature>
<dbReference type="AlphaFoldDB" id="A0A8K0CCE5"/>
<keyword evidence="3" id="KW-1185">Reference proteome</keyword>
<proteinExistence type="predicted"/>
<organism evidence="2 3">
    <name type="scientific">Ignelater luminosus</name>
    <name type="common">Cucubano</name>
    <name type="synonym">Pyrophorus luminosus</name>
    <dbReference type="NCBI Taxonomy" id="2038154"/>
    <lineage>
        <taxon>Eukaryota</taxon>
        <taxon>Metazoa</taxon>
        <taxon>Ecdysozoa</taxon>
        <taxon>Arthropoda</taxon>
        <taxon>Hexapoda</taxon>
        <taxon>Insecta</taxon>
        <taxon>Pterygota</taxon>
        <taxon>Neoptera</taxon>
        <taxon>Endopterygota</taxon>
        <taxon>Coleoptera</taxon>
        <taxon>Polyphaga</taxon>
        <taxon>Elateriformia</taxon>
        <taxon>Elateroidea</taxon>
        <taxon>Elateridae</taxon>
        <taxon>Agrypninae</taxon>
        <taxon>Pyrophorini</taxon>
        <taxon>Ignelater</taxon>
    </lineage>
</organism>
<feature type="compositionally biased region" description="Polar residues" evidence="1">
    <location>
        <begin position="1"/>
        <end position="16"/>
    </location>
</feature>
<evidence type="ECO:0000313" key="3">
    <source>
        <dbReference type="Proteomes" id="UP000801492"/>
    </source>
</evidence>
<comment type="caution">
    <text evidence="2">The sequence shown here is derived from an EMBL/GenBank/DDBJ whole genome shotgun (WGS) entry which is preliminary data.</text>
</comment>
<dbReference type="EMBL" id="VTPC01090711">
    <property type="protein sequence ID" value="KAF2881662.1"/>
    <property type="molecule type" value="Genomic_DNA"/>
</dbReference>
<evidence type="ECO:0000313" key="2">
    <source>
        <dbReference type="EMBL" id="KAF2881662.1"/>
    </source>
</evidence>
<name>A0A8K0CCE5_IGNLU</name>
<protein>
    <submittedName>
        <fullName evidence="2">Uncharacterized protein</fullName>
    </submittedName>
</protein>